<dbReference type="Gene3D" id="3.40.630.30">
    <property type="match status" value="1"/>
</dbReference>
<comment type="caution">
    <text evidence="2">The sequence shown here is derived from an EMBL/GenBank/DDBJ whole genome shotgun (WGS) entry which is preliminary data.</text>
</comment>
<proteinExistence type="predicted"/>
<accession>A0AAD5XSL3</accession>
<reference evidence="2" key="1">
    <citation type="submission" date="2020-05" db="EMBL/GenBank/DDBJ databases">
        <title>Phylogenomic resolution of chytrid fungi.</title>
        <authorList>
            <person name="Stajich J.E."/>
            <person name="Amses K."/>
            <person name="Simmons R."/>
            <person name="Seto K."/>
            <person name="Myers J."/>
            <person name="Bonds A."/>
            <person name="Quandt C.A."/>
            <person name="Barry K."/>
            <person name="Liu P."/>
            <person name="Grigoriev I."/>
            <person name="Longcore J.E."/>
            <person name="James T.Y."/>
        </authorList>
    </citation>
    <scope>NUCLEOTIDE SEQUENCE</scope>
    <source>
        <strain evidence="2">JEL0379</strain>
    </source>
</reference>
<dbReference type="Proteomes" id="UP001212152">
    <property type="component" value="Unassembled WGS sequence"/>
</dbReference>
<evidence type="ECO:0000259" key="1">
    <source>
        <dbReference type="Pfam" id="PF00583"/>
    </source>
</evidence>
<dbReference type="Pfam" id="PF00583">
    <property type="entry name" value="Acetyltransf_1"/>
    <property type="match status" value="1"/>
</dbReference>
<dbReference type="CDD" id="cd04301">
    <property type="entry name" value="NAT_SF"/>
    <property type="match status" value="1"/>
</dbReference>
<dbReference type="SUPFAM" id="SSF55729">
    <property type="entry name" value="Acyl-CoA N-acyltransferases (Nat)"/>
    <property type="match status" value="1"/>
</dbReference>
<dbReference type="GO" id="GO:0016747">
    <property type="term" value="F:acyltransferase activity, transferring groups other than amino-acyl groups"/>
    <property type="evidence" value="ECO:0007669"/>
    <property type="project" value="InterPro"/>
</dbReference>
<name>A0AAD5XSL3_9FUNG</name>
<organism evidence="2 3">
    <name type="scientific">Geranomyces variabilis</name>
    <dbReference type="NCBI Taxonomy" id="109894"/>
    <lineage>
        <taxon>Eukaryota</taxon>
        <taxon>Fungi</taxon>
        <taxon>Fungi incertae sedis</taxon>
        <taxon>Chytridiomycota</taxon>
        <taxon>Chytridiomycota incertae sedis</taxon>
        <taxon>Chytridiomycetes</taxon>
        <taxon>Spizellomycetales</taxon>
        <taxon>Powellomycetaceae</taxon>
        <taxon>Geranomyces</taxon>
    </lineage>
</organism>
<keyword evidence="3" id="KW-1185">Reference proteome</keyword>
<evidence type="ECO:0000313" key="2">
    <source>
        <dbReference type="EMBL" id="KAJ3180996.1"/>
    </source>
</evidence>
<dbReference type="InterPro" id="IPR016181">
    <property type="entry name" value="Acyl_CoA_acyltransferase"/>
</dbReference>
<dbReference type="AlphaFoldDB" id="A0AAD5XSL3"/>
<dbReference type="InterPro" id="IPR000182">
    <property type="entry name" value="GNAT_dom"/>
</dbReference>
<evidence type="ECO:0000313" key="3">
    <source>
        <dbReference type="Proteomes" id="UP001212152"/>
    </source>
</evidence>
<protein>
    <recommendedName>
        <fullName evidence="1">N-acetyltransferase domain-containing protein</fullName>
    </recommendedName>
</protein>
<dbReference type="EMBL" id="JADGJQ010000014">
    <property type="protein sequence ID" value="KAJ3180996.1"/>
    <property type="molecule type" value="Genomic_DNA"/>
</dbReference>
<feature type="domain" description="N-acetyltransferase" evidence="1">
    <location>
        <begin position="98"/>
        <end position="199"/>
    </location>
</feature>
<gene>
    <name evidence="2" type="ORF">HDU87_001644</name>
</gene>
<sequence>MTSKPPAQFVANTARVKPILNAASASLQSKLPGASFVLLSLKDHAHVAALFTDSYLAAEPLTLALLAASESPASRDALVSFISTHHAWAATQLLHNGPCVGVRNNAGELLGCVLTEDYACLVDAAPLSPPPVPTNAQEFGAVNALMASIKRRFKDEWTADKVPTLWVANLSVSPAAQGLGLGTELVKCVLKIADAHGLKWAMGEATGFSQECFAKAGMQEIASVEYSTFEHDGVKVFTEVANGWKSKRFPVAGVRLMVNRDISTEHK</sequence>